<dbReference type="EMBL" id="JAIXMP010000010">
    <property type="protein sequence ID" value="KAI9266522.1"/>
    <property type="molecule type" value="Genomic_DNA"/>
</dbReference>
<name>A0AAD5KBU4_9FUNG</name>
<keyword evidence="3 6" id="KW-0012">Acyltransferase</keyword>
<dbReference type="GO" id="GO:0003841">
    <property type="term" value="F:1-acylglycerol-3-phosphate O-acyltransferase activity"/>
    <property type="evidence" value="ECO:0007669"/>
    <property type="project" value="TreeGrafter"/>
</dbReference>
<dbReference type="Proteomes" id="UP001209540">
    <property type="component" value="Unassembled WGS sequence"/>
</dbReference>
<dbReference type="SUPFAM" id="SSF69593">
    <property type="entry name" value="Glycerol-3-phosphate (1)-acyltransferase"/>
    <property type="match status" value="1"/>
</dbReference>
<evidence type="ECO:0000259" key="5">
    <source>
        <dbReference type="SMART" id="SM00563"/>
    </source>
</evidence>
<dbReference type="AlphaFoldDB" id="A0AAD5KBU4"/>
<evidence type="ECO:0000313" key="6">
    <source>
        <dbReference type="EMBL" id="KAI9266522.1"/>
    </source>
</evidence>
<feature type="domain" description="Phospholipid/glycerol acyltransferase" evidence="5">
    <location>
        <begin position="85"/>
        <end position="207"/>
    </location>
</feature>
<evidence type="ECO:0000256" key="1">
    <source>
        <dbReference type="ARBA" id="ARBA00008655"/>
    </source>
</evidence>
<evidence type="ECO:0000313" key="7">
    <source>
        <dbReference type="Proteomes" id="UP001209540"/>
    </source>
</evidence>
<keyword evidence="7" id="KW-1185">Reference proteome</keyword>
<feature type="transmembrane region" description="Helical" evidence="4">
    <location>
        <begin position="12"/>
        <end position="37"/>
    </location>
</feature>
<dbReference type="PANTHER" id="PTHR10983:SF24">
    <property type="entry name" value="1-ACYLGLYCEROL-3-PHOSPHATE O-ACYLTRANSFERASE 3, ISOFORM E-RELATED"/>
    <property type="match status" value="1"/>
</dbReference>
<protein>
    <submittedName>
        <fullName evidence="6">Acyltransferase-domain-containing protein</fullName>
    </submittedName>
</protein>
<evidence type="ECO:0000256" key="4">
    <source>
        <dbReference type="SAM" id="Phobius"/>
    </source>
</evidence>
<dbReference type="Pfam" id="PF01553">
    <property type="entry name" value="Acyltransferase"/>
    <property type="match status" value="1"/>
</dbReference>
<keyword evidence="4" id="KW-0472">Membrane</keyword>
<proteinExistence type="inferred from homology"/>
<keyword evidence="4" id="KW-1133">Transmembrane helix</keyword>
<gene>
    <name evidence="6" type="ORF">BDA99DRAFT_505919</name>
</gene>
<dbReference type="PANTHER" id="PTHR10983">
    <property type="entry name" value="1-ACYLGLYCEROL-3-PHOSPHATE ACYLTRANSFERASE-RELATED"/>
    <property type="match status" value="1"/>
</dbReference>
<keyword evidence="2" id="KW-0808">Transferase</keyword>
<reference evidence="6" key="1">
    <citation type="journal article" date="2022" name="IScience">
        <title>Evolution of zygomycete secretomes and the origins of terrestrial fungal ecologies.</title>
        <authorList>
            <person name="Chang Y."/>
            <person name="Wang Y."/>
            <person name="Mondo S."/>
            <person name="Ahrendt S."/>
            <person name="Andreopoulos W."/>
            <person name="Barry K."/>
            <person name="Beard J."/>
            <person name="Benny G.L."/>
            <person name="Blankenship S."/>
            <person name="Bonito G."/>
            <person name="Cuomo C."/>
            <person name="Desiro A."/>
            <person name="Gervers K.A."/>
            <person name="Hundley H."/>
            <person name="Kuo A."/>
            <person name="LaButti K."/>
            <person name="Lang B.F."/>
            <person name="Lipzen A."/>
            <person name="O'Donnell K."/>
            <person name="Pangilinan J."/>
            <person name="Reynolds N."/>
            <person name="Sandor L."/>
            <person name="Smith M.E."/>
            <person name="Tsang A."/>
            <person name="Grigoriev I.V."/>
            <person name="Stajich J.E."/>
            <person name="Spatafora J.W."/>
        </authorList>
    </citation>
    <scope>NUCLEOTIDE SEQUENCE</scope>
    <source>
        <strain evidence="6">RSA 2281</strain>
    </source>
</reference>
<sequence length="313" mass="37036">MSPISSVSEAINALASVVFLFGMAGSLQVVQVSSFLLRPFSERLLVRINSSLVGTVWKVMQHIFEKRRKARITFSGDVIPYNESAIVISNHRSWTDFYLLHSVAIRRNMLSNCKYFVKDSIKWLPFFGWGMWLADFLFVRRDWMRDQRRIEATFSNIKRLKTPVWIMSFAEGTRFTHQKLKESQLYASQQGYSIMHNVLLPRTRGFVTCVNAFRGSHVQYVYDFTIAYYHRLKGNLEEFNVAPDMVRVHVRELGDEYEFHVNVKRIAINDLPENDEQLAGWLRRRYVEKDQFLSKLRHGWTKNLEERVWEEKY</sequence>
<dbReference type="InterPro" id="IPR032098">
    <property type="entry name" value="Acyltransf_C"/>
</dbReference>
<dbReference type="SMART" id="SM00563">
    <property type="entry name" value="PlsC"/>
    <property type="match status" value="1"/>
</dbReference>
<evidence type="ECO:0000256" key="3">
    <source>
        <dbReference type="ARBA" id="ARBA00023315"/>
    </source>
</evidence>
<dbReference type="Pfam" id="PF16076">
    <property type="entry name" value="Acyltransf_C"/>
    <property type="match status" value="1"/>
</dbReference>
<accession>A0AAD5KBU4</accession>
<dbReference type="GO" id="GO:0012505">
    <property type="term" value="C:endomembrane system"/>
    <property type="evidence" value="ECO:0007669"/>
    <property type="project" value="TreeGrafter"/>
</dbReference>
<reference evidence="6" key="2">
    <citation type="submission" date="2023-02" db="EMBL/GenBank/DDBJ databases">
        <authorList>
            <consortium name="DOE Joint Genome Institute"/>
            <person name="Mondo S.J."/>
            <person name="Chang Y."/>
            <person name="Wang Y."/>
            <person name="Ahrendt S."/>
            <person name="Andreopoulos W."/>
            <person name="Barry K."/>
            <person name="Beard J."/>
            <person name="Benny G.L."/>
            <person name="Blankenship S."/>
            <person name="Bonito G."/>
            <person name="Cuomo C."/>
            <person name="Desiro A."/>
            <person name="Gervers K.A."/>
            <person name="Hundley H."/>
            <person name="Kuo A."/>
            <person name="LaButti K."/>
            <person name="Lang B.F."/>
            <person name="Lipzen A."/>
            <person name="O'Donnell K."/>
            <person name="Pangilinan J."/>
            <person name="Reynolds N."/>
            <person name="Sandor L."/>
            <person name="Smith M.W."/>
            <person name="Tsang A."/>
            <person name="Grigoriev I.V."/>
            <person name="Stajich J.E."/>
            <person name="Spatafora J.W."/>
        </authorList>
    </citation>
    <scope>NUCLEOTIDE SEQUENCE</scope>
    <source>
        <strain evidence="6">RSA 2281</strain>
    </source>
</reference>
<organism evidence="6 7">
    <name type="scientific">Phascolomyces articulosus</name>
    <dbReference type="NCBI Taxonomy" id="60185"/>
    <lineage>
        <taxon>Eukaryota</taxon>
        <taxon>Fungi</taxon>
        <taxon>Fungi incertae sedis</taxon>
        <taxon>Mucoromycota</taxon>
        <taxon>Mucoromycotina</taxon>
        <taxon>Mucoromycetes</taxon>
        <taxon>Mucorales</taxon>
        <taxon>Lichtheimiaceae</taxon>
        <taxon>Phascolomyces</taxon>
    </lineage>
</organism>
<evidence type="ECO:0000256" key="2">
    <source>
        <dbReference type="ARBA" id="ARBA00022679"/>
    </source>
</evidence>
<dbReference type="CDD" id="cd07990">
    <property type="entry name" value="LPLAT_LCLAT1-like"/>
    <property type="match status" value="1"/>
</dbReference>
<keyword evidence="4" id="KW-0812">Transmembrane</keyword>
<comment type="similarity">
    <text evidence="1">Belongs to the 1-acyl-sn-glycerol-3-phosphate acyltransferase family.</text>
</comment>
<dbReference type="InterPro" id="IPR002123">
    <property type="entry name" value="Plipid/glycerol_acylTrfase"/>
</dbReference>
<comment type="caution">
    <text evidence="6">The sequence shown here is derived from an EMBL/GenBank/DDBJ whole genome shotgun (WGS) entry which is preliminary data.</text>
</comment>